<dbReference type="InterPro" id="IPR036390">
    <property type="entry name" value="WH_DNA-bd_sf"/>
</dbReference>
<dbReference type="Gene3D" id="1.10.10.10">
    <property type="entry name" value="Winged helix-like DNA-binding domain superfamily/Winged helix DNA-binding domain"/>
    <property type="match status" value="1"/>
</dbReference>
<reference evidence="2" key="2">
    <citation type="submission" date="2020-09" db="EMBL/GenBank/DDBJ databases">
        <authorList>
            <person name="Sun Q."/>
            <person name="Zhou Y."/>
        </authorList>
    </citation>
    <scope>NUCLEOTIDE SEQUENCE</scope>
    <source>
        <strain evidence="2">CGMCC 4.7299</strain>
    </source>
</reference>
<dbReference type="EMBL" id="BMMX01000034">
    <property type="protein sequence ID" value="GGL10593.1"/>
    <property type="molecule type" value="Genomic_DNA"/>
</dbReference>
<comment type="caution">
    <text evidence="2">The sequence shown here is derived from an EMBL/GenBank/DDBJ whole genome shotgun (WGS) entry which is preliminary data.</text>
</comment>
<dbReference type="GO" id="GO:0003700">
    <property type="term" value="F:DNA-binding transcription factor activity"/>
    <property type="evidence" value="ECO:0007669"/>
    <property type="project" value="InterPro"/>
</dbReference>
<dbReference type="SUPFAM" id="SSF46785">
    <property type="entry name" value="Winged helix' DNA-binding domain"/>
    <property type="match status" value="1"/>
</dbReference>
<dbReference type="InterPro" id="IPR036388">
    <property type="entry name" value="WH-like_DNA-bd_sf"/>
</dbReference>
<organism evidence="2 3">
    <name type="scientific">Mangrovihabitans endophyticus</name>
    <dbReference type="NCBI Taxonomy" id="1751298"/>
    <lineage>
        <taxon>Bacteria</taxon>
        <taxon>Bacillati</taxon>
        <taxon>Actinomycetota</taxon>
        <taxon>Actinomycetes</taxon>
        <taxon>Micromonosporales</taxon>
        <taxon>Micromonosporaceae</taxon>
        <taxon>Mangrovihabitans</taxon>
    </lineage>
</organism>
<dbReference type="SMART" id="SM00347">
    <property type="entry name" value="HTH_MARR"/>
    <property type="match status" value="1"/>
</dbReference>
<dbReference type="GO" id="GO:0006950">
    <property type="term" value="P:response to stress"/>
    <property type="evidence" value="ECO:0007669"/>
    <property type="project" value="TreeGrafter"/>
</dbReference>
<dbReference type="InterPro" id="IPR039422">
    <property type="entry name" value="MarR/SlyA-like"/>
</dbReference>
<feature type="domain" description="HTH marR-type" evidence="1">
    <location>
        <begin position="38"/>
        <end position="169"/>
    </location>
</feature>
<dbReference type="InterPro" id="IPR000835">
    <property type="entry name" value="HTH_MarR-typ"/>
</dbReference>
<evidence type="ECO:0000313" key="3">
    <source>
        <dbReference type="Proteomes" id="UP000656042"/>
    </source>
</evidence>
<gene>
    <name evidence="2" type="ORF">GCM10012284_51690</name>
</gene>
<evidence type="ECO:0000259" key="1">
    <source>
        <dbReference type="PROSITE" id="PS50995"/>
    </source>
</evidence>
<proteinExistence type="predicted"/>
<dbReference type="Proteomes" id="UP000656042">
    <property type="component" value="Unassembled WGS sequence"/>
</dbReference>
<keyword evidence="3" id="KW-1185">Reference proteome</keyword>
<accession>A0A8J3FQW6</accession>
<dbReference type="PANTHER" id="PTHR33164:SF43">
    <property type="entry name" value="HTH-TYPE TRANSCRIPTIONAL REPRESSOR YETL"/>
    <property type="match status" value="1"/>
</dbReference>
<name>A0A8J3FQW6_9ACTN</name>
<reference evidence="2" key="1">
    <citation type="journal article" date="2014" name="Int. J. Syst. Evol. Microbiol.">
        <title>Complete genome sequence of Corynebacterium casei LMG S-19264T (=DSM 44701T), isolated from a smear-ripened cheese.</title>
        <authorList>
            <consortium name="US DOE Joint Genome Institute (JGI-PGF)"/>
            <person name="Walter F."/>
            <person name="Albersmeier A."/>
            <person name="Kalinowski J."/>
            <person name="Ruckert C."/>
        </authorList>
    </citation>
    <scope>NUCLEOTIDE SEQUENCE</scope>
    <source>
        <strain evidence="2">CGMCC 4.7299</strain>
    </source>
</reference>
<dbReference type="Pfam" id="PF12802">
    <property type="entry name" value="MarR_2"/>
    <property type="match status" value="1"/>
</dbReference>
<protein>
    <submittedName>
        <fullName evidence="2">Transcriptional regulator</fullName>
    </submittedName>
</protein>
<dbReference type="AlphaFoldDB" id="A0A8J3FQW6"/>
<evidence type="ECO:0000313" key="2">
    <source>
        <dbReference type="EMBL" id="GGL10593.1"/>
    </source>
</evidence>
<dbReference type="PROSITE" id="PS50995">
    <property type="entry name" value="HTH_MARR_2"/>
    <property type="match status" value="1"/>
</dbReference>
<sequence length="174" mass="18262">MLIAYQHVVILGHVTRLADTSAGPPSPDAGPRLDIGPDDHLTYVMAKAEHLLERRLDAALARHGLTLRQFSALAHIGRTPGLSGADLARLLLTSPQAVNTLVQRMLSAGLIQRADGPQRQPRALTLSEAGLTALKAAAATATQTERAALSAIEPDDLRAVHRALQGLTAALGDG</sequence>
<dbReference type="PANTHER" id="PTHR33164">
    <property type="entry name" value="TRANSCRIPTIONAL REGULATOR, MARR FAMILY"/>
    <property type="match status" value="1"/>
</dbReference>